<dbReference type="EMBL" id="CAJFDH010000002">
    <property type="protein sequence ID" value="CAD5210321.1"/>
    <property type="molecule type" value="Genomic_DNA"/>
</dbReference>
<organism evidence="2 3">
    <name type="scientific">Bursaphelenchus okinawaensis</name>
    <dbReference type="NCBI Taxonomy" id="465554"/>
    <lineage>
        <taxon>Eukaryota</taxon>
        <taxon>Metazoa</taxon>
        <taxon>Ecdysozoa</taxon>
        <taxon>Nematoda</taxon>
        <taxon>Chromadorea</taxon>
        <taxon>Rhabditida</taxon>
        <taxon>Tylenchina</taxon>
        <taxon>Tylenchomorpha</taxon>
        <taxon>Aphelenchoidea</taxon>
        <taxon>Aphelenchoididae</taxon>
        <taxon>Bursaphelenchus</taxon>
    </lineage>
</organism>
<name>A0A811K316_9BILA</name>
<proteinExistence type="predicted"/>
<keyword evidence="1" id="KW-1133">Transmembrane helix</keyword>
<dbReference type="PANTHER" id="PTHR20921:SF0">
    <property type="entry name" value="TRANSMEMBRANE PROTEIN 222"/>
    <property type="match status" value="1"/>
</dbReference>
<evidence type="ECO:0000313" key="2">
    <source>
        <dbReference type="EMBL" id="CAD5210321.1"/>
    </source>
</evidence>
<keyword evidence="1" id="KW-0472">Membrane</keyword>
<dbReference type="EMBL" id="CAJFCW020000002">
    <property type="protein sequence ID" value="CAG9091104.1"/>
    <property type="molecule type" value="Genomic_DNA"/>
</dbReference>
<keyword evidence="3" id="KW-1185">Reference proteome</keyword>
<evidence type="ECO:0000256" key="1">
    <source>
        <dbReference type="SAM" id="Phobius"/>
    </source>
</evidence>
<feature type="transmembrane region" description="Helical" evidence="1">
    <location>
        <begin position="12"/>
        <end position="31"/>
    </location>
</feature>
<accession>A0A811K316</accession>
<dbReference type="PANTHER" id="PTHR20921">
    <property type="entry name" value="TRANSMEMBRANE PROTEIN 222"/>
    <property type="match status" value="1"/>
</dbReference>
<comment type="caution">
    <text evidence="2">The sequence shown here is derived from an EMBL/GenBank/DDBJ whole genome shotgun (WGS) entry which is preliminary data.</text>
</comment>
<keyword evidence="1" id="KW-0812">Transmembrane</keyword>
<dbReference type="Pfam" id="PF05608">
    <property type="entry name" value="RTE1"/>
    <property type="match status" value="1"/>
</dbReference>
<evidence type="ECO:0008006" key="4">
    <source>
        <dbReference type="Google" id="ProtNLM"/>
    </source>
</evidence>
<dbReference type="InterPro" id="IPR008496">
    <property type="entry name" value="TMEM222/RTE1"/>
</dbReference>
<dbReference type="Proteomes" id="UP000614601">
    <property type="component" value="Unassembled WGS sequence"/>
</dbReference>
<feature type="transmembrane region" description="Helical" evidence="1">
    <location>
        <begin position="147"/>
        <end position="167"/>
    </location>
</feature>
<evidence type="ECO:0000313" key="3">
    <source>
        <dbReference type="Proteomes" id="UP000614601"/>
    </source>
</evidence>
<dbReference type="OrthoDB" id="267284at2759"/>
<gene>
    <name evidence="2" type="ORF">BOKJ2_LOCUS3129</name>
</gene>
<dbReference type="Proteomes" id="UP000783686">
    <property type="component" value="Unassembled WGS sequence"/>
</dbReference>
<protein>
    <recommendedName>
        <fullName evidence="4">Transmembrane protein 222</fullName>
    </recommendedName>
</protein>
<sequence>MVDGISEKEHRFPFCIVWTPLPIISWFIPIIGHMGIANSRGIIRDFAGSYYVAEDDMGFGWPTCYLQLDPSKVEGGVTAFDNAVRDASDEYKNHMHNICCDNCHSHTALALDLMNYDGKANYNMVKLCFWVLFKGTRLGVSGWLKQFLPSLMILAFVGILFGGLLLANNQ</sequence>
<dbReference type="AlphaFoldDB" id="A0A811K316"/>
<reference evidence="2" key="1">
    <citation type="submission" date="2020-09" db="EMBL/GenBank/DDBJ databases">
        <authorList>
            <person name="Kikuchi T."/>
        </authorList>
    </citation>
    <scope>NUCLEOTIDE SEQUENCE</scope>
    <source>
        <strain evidence="2">SH1</strain>
    </source>
</reference>